<dbReference type="EMBL" id="CP071869">
    <property type="protein sequence ID" value="QTE24131.1"/>
    <property type="molecule type" value="Genomic_DNA"/>
</dbReference>
<dbReference type="AlphaFoldDB" id="A0A975CV50"/>
<feature type="signal peptide" evidence="1">
    <location>
        <begin position="1"/>
        <end position="22"/>
    </location>
</feature>
<keyword evidence="1" id="KW-0732">Signal</keyword>
<protein>
    <recommendedName>
        <fullName evidence="4">Multidrug transporter</fullName>
    </recommendedName>
</protein>
<dbReference type="PANTHER" id="PTHR41339">
    <property type="entry name" value="LIPL48"/>
    <property type="match status" value="1"/>
</dbReference>
<name>A0A975CV50_9FLAO</name>
<sequence length="397" mass="40583">MKKSILSIVAIASLVFASCSLSDDDNTPVTGGDVTPQNLAGNLTSDLTLKSGIAHNLTGALLVKDGATLTIEAGTTINALAGGTDVYILVEKGGKLIADGTAANPIKFTSSATNPKAGDWGGIILNGKAPLSRQTGAESNAATEVKNSILFGGSVAADNSGIINYVILEYTGARIDDEAEHNGLTLNGVGSGTTLSNIAILNGDDDGIEFFGGTVNASNILVVNAKDDMFDFTQGYVGTCTNLYGIREAGYSAVTKDPRGIEADGNLDGKSTSDINQSNFTVNGVTIINNNAVKTTNGAESGGMTDGIKIRRGATATITNAYLALGSGAKFDDVVDLQDKRGDANDKTSITVNANTANGLDIKDIKNTVSGGATIKLTAATSGGADKSVFTWTGYKF</sequence>
<evidence type="ECO:0008006" key="4">
    <source>
        <dbReference type="Google" id="ProtNLM"/>
    </source>
</evidence>
<feature type="chain" id="PRO_5038021031" description="Multidrug transporter" evidence="1">
    <location>
        <begin position="23"/>
        <end position="397"/>
    </location>
</feature>
<dbReference type="Proteomes" id="UP000663920">
    <property type="component" value="Chromosome"/>
</dbReference>
<proteinExistence type="predicted"/>
<evidence type="ECO:0000256" key="1">
    <source>
        <dbReference type="SAM" id="SignalP"/>
    </source>
</evidence>
<dbReference type="PROSITE" id="PS51257">
    <property type="entry name" value="PROKAR_LIPOPROTEIN"/>
    <property type="match status" value="1"/>
</dbReference>
<reference evidence="2 3" key="1">
    <citation type="submission" date="2021-03" db="EMBL/GenBank/DDBJ databases">
        <title>Complete genome of Polaribacter_sp.SM13.</title>
        <authorList>
            <person name="Jeong S.W."/>
            <person name="Bae J.W."/>
        </authorList>
    </citation>
    <scope>NUCLEOTIDE SEQUENCE [LARGE SCALE GENOMIC DNA]</scope>
    <source>
        <strain evidence="2 3">SM13</strain>
    </source>
</reference>
<dbReference type="KEGG" id="pcea:J3359_07660"/>
<gene>
    <name evidence="2" type="ORF">J3359_07660</name>
</gene>
<dbReference type="PANTHER" id="PTHR41339:SF1">
    <property type="entry name" value="SECRETED PROTEIN"/>
    <property type="match status" value="1"/>
</dbReference>
<keyword evidence="3" id="KW-1185">Reference proteome</keyword>
<dbReference type="RefSeq" id="WP_208080115.1">
    <property type="nucleotide sequence ID" value="NZ_CP071869.1"/>
</dbReference>
<accession>A0A975CV50</accession>
<evidence type="ECO:0000313" key="2">
    <source>
        <dbReference type="EMBL" id="QTE24131.1"/>
    </source>
</evidence>
<evidence type="ECO:0000313" key="3">
    <source>
        <dbReference type="Proteomes" id="UP000663920"/>
    </source>
</evidence>
<organism evidence="2 3">
    <name type="scientific">Polaribacter cellanae</name>
    <dbReference type="NCBI Taxonomy" id="2818493"/>
    <lineage>
        <taxon>Bacteria</taxon>
        <taxon>Pseudomonadati</taxon>
        <taxon>Bacteroidota</taxon>
        <taxon>Flavobacteriia</taxon>
        <taxon>Flavobacteriales</taxon>
        <taxon>Flavobacteriaceae</taxon>
    </lineage>
</organism>